<keyword evidence="6 8" id="KW-1133">Transmembrane helix</keyword>
<dbReference type="Proteomes" id="UP000000378">
    <property type="component" value="Chromosome"/>
</dbReference>
<dbReference type="CDD" id="cd12822">
    <property type="entry name" value="TmCorA-like"/>
    <property type="match status" value="1"/>
</dbReference>
<evidence type="ECO:0000256" key="6">
    <source>
        <dbReference type="ARBA" id="ARBA00022989"/>
    </source>
</evidence>
<evidence type="ECO:0000313" key="9">
    <source>
        <dbReference type="EMBL" id="ADI02136.1"/>
    </source>
</evidence>
<dbReference type="HOGENOM" id="CLU_007127_0_0_9"/>
<keyword evidence="10" id="KW-1185">Reference proteome</keyword>
<dbReference type="PANTHER" id="PTHR46494:SF1">
    <property type="entry name" value="CORA FAMILY METAL ION TRANSPORTER (EUROFUNG)"/>
    <property type="match status" value="1"/>
</dbReference>
<dbReference type="GO" id="GO:0015087">
    <property type="term" value="F:cobalt ion transmembrane transporter activity"/>
    <property type="evidence" value="ECO:0007669"/>
    <property type="project" value="UniProtKB-UniRule"/>
</dbReference>
<dbReference type="InterPro" id="IPR002523">
    <property type="entry name" value="MgTranspt_CorA/ZnTranspt_ZntB"/>
</dbReference>
<dbReference type="SUPFAM" id="SSF144083">
    <property type="entry name" value="Magnesium transport protein CorA, transmembrane region"/>
    <property type="match status" value="1"/>
</dbReference>
<evidence type="ECO:0000256" key="8">
    <source>
        <dbReference type="RuleBase" id="RU362010"/>
    </source>
</evidence>
<dbReference type="InterPro" id="IPR004488">
    <property type="entry name" value="Mg/Co-transport_prot_CorA"/>
</dbReference>
<keyword evidence="4 8" id="KW-1003">Cell membrane</keyword>
<dbReference type="Gene3D" id="1.20.58.340">
    <property type="entry name" value="Magnesium transport protein CorA, transmembrane region"/>
    <property type="match status" value="2"/>
</dbReference>
<keyword evidence="7 8" id="KW-0472">Membrane</keyword>
<feature type="transmembrane region" description="Helical" evidence="8">
    <location>
        <begin position="269"/>
        <end position="289"/>
    </location>
</feature>
<comment type="function">
    <text evidence="8">Mediates influx of magnesium ions.</text>
</comment>
<dbReference type="Gene3D" id="3.30.460.20">
    <property type="entry name" value="CorA soluble domain-like"/>
    <property type="match status" value="1"/>
</dbReference>
<dbReference type="InterPro" id="IPR045863">
    <property type="entry name" value="CorA_TM1_TM2"/>
</dbReference>
<organism evidence="9 10">
    <name type="scientific">Syntrophothermus lipocalidus (strain DSM 12680 / TGB-C1)</name>
    <dbReference type="NCBI Taxonomy" id="643648"/>
    <lineage>
        <taxon>Bacteria</taxon>
        <taxon>Bacillati</taxon>
        <taxon>Bacillota</taxon>
        <taxon>Clostridia</taxon>
        <taxon>Eubacteriales</taxon>
        <taxon>Syntrophomonadaceae</taxon>
        <taxon>Syntrophothermus</taxon>
    </lineage>
</organism>
<keyword evidence="3 8" id="KW-0813">Transport</keyword>
<dbReference type="InterPro" id="IPR045861">
    <property type="entry name" value="CorA_cytoplasmic_dom"/>
</dbReference>
<keyword evidence="5 8" id="KW-0812">Transmembrane</keyword>
<dbReference type="eggNOG" id="COG0598">
    <property type="taxonomic scope" value="Bacteria"/>
</dbReference>
<evidence type="ECO:0000256" key="4">
    <source>
        <dbReference type="ARBA" id="ARBA00022475"/>
    </source>
</evidence>
<name>D7CN51_SYNLT</name>
<gene>
    <name evidence="8" type="primary">corA</name>
    <name evidence="9" type="ordered locus">Slip_1373</name>
</gene>
<accession>D7CN51</accession>
<comment type="similarity">
    <text evidence="2 8">Belongs to the CorA metal ion transporter (MIT) (TC 1.A.35) family.</text>
</comment>
<proteinExistence type="inferred from homology"/>
<feature type="transmembrane region" description="Helical" evidence="8">
    <location>
        <begin position="301"/>
        <end position="320"/>
    </location>
</feature>
<dbReference type="EMBL" id="CP002048">
    <property type="protein sequence ID" value="ADI02136.1"/>
    <property type="molecule type" value="Genomic_DNA"/>
</dbReference>
<comment type="subcellular location">
    <subcellularLocation>
        <location evidence="1">Cell membrane</location>
        <topology evidence="1">Multi-pass membrane protein</topology>
    </subcellularLocation>
    <subcellularLocation>
        <location evidence="8">Membrane</location>
        <topology evidence="8">Multi-pass membrane protein</topology>
    </subcellularLocation>
</comment>
<dbReference type="RefSeq" id="WP_013175538.1">
    <property type="nucleotide sequence ID" value="NC_014220.1"/>
</dbReference>
<protein>
    <recommendedName>
        <fullName evidence="8">Magnesium transport protein CorA</fullName>
    </recommendedName>
</protein>
<dbReference type="GO" id="GO:0015095">
    <property type="term" value="F:magnesium ion transmembrane transporter activity"/>
    <property type="evidence" value="ECO:0007669"/>
    <property type="project" value="UniProtKB-UniRule"/>
</dbReference>
<dbReference type="GO" id="GO:0000287">
    <property type="term" value="F:magnesium ion binding"/>
    <property type="evidence" value="ECO:0007669"/>
    <property type="project" value="TreeGrafter"/>
</dbReference>
<evidence type="ECO:0000256" key="2">
    <source>
        <dbReference type="ARBA" id="ARBA00009765"/>
    </source>
</evidence>
<dbReference type="GO" id="GO:0050897">
    <property type="term" value="F:cobalt ion binding"/>
    <property type="evidence" value="ECO:0007669"/>
    <property type="project" value="TreeGrafter"/>
</dbReference>
<dbReference type="GO" id="GO:0005886">
    <property type="term" value="C:plasma membrane"/>
    <property type="evidence" value="ECO:0007669"/>
    <property type="project" value="UniProtKB-SubCell"/>
</dbReference>
<reference evidence="10" key="1">
    <citation type="journal article" date="2010" name="Stand. Genomic Sci.">
        <title>Complete genome sequence of Syntrophothermus lipocalidus type strain (TGB-C1T).</title>
        <authorList>
            <consortium name="US DOE Joint Genome Institute (JGI-PGF)"/>
            <person name="Djao O."/>
            <person name="Zhang X."/>
            <person name="Lucas S."/>
            <person name="Lapidus A."/>
            <person name="Glavina Del Rio T."/>
            <person name="Nolan M."/>
            <person name="Tice H."/>
            <person name="Cheng J."/>
            <person name="Han C."/>
            <person name="Tapia R."/>
            <person name="Goodwin L."/>
            <person name="Pitluck S."/>
            <person name="Liolios K."/>
            <person name="Ivanova N."/>
            <person name="Mavromatis K."/>
            <person name="Mikhailova N."/>
            <person name="Ovchinnikova G."/>
            <person name="Pati A."/>
            <person name="Brambilla E."/>
            <person name="Chen A."/>
            <person name="Palaniappan K."/>
            <person name="Land M."/>
            <person name="Hauser L."/>
            <person name="Chang Y."/>
            <person name="Jeffries C."/>
            <person name="Rohde M."/>
            <person name="Sikorski J."/>
            <person name="Spring S."/>
            <person name="Goker M."/>
            <person name="Detter J."/>
            <person name="Woyke T."/>
            <person name="Bristow J."/>
            <person name="Eisen J."/>
            <person name="Markowitz V."/>
            <person name="Hugenholtz P."/>
            <person name="Kyrpides N."/>
            <person name="Klenk H."/>
        </authorList>
    </citation>
    <scope>NUCLEOTIDE SEQUENCE [LARGE SCALE GENOMIC DNA]</scope>
    <source>
        <strain evidence="10">DSM 12680 / TGB-C1</strain>
    </source>
</reference>
<keyword evidence="8" id="KW-0406">Ion transport</keyword>
<evidence type="ECO:0000256" key="1">
    <source>
        <dbReference type="ARBA" id="ARBA00004651"/>
    </source>
</evidence>
<dbReference type="PANTHER" id="PTHR46494">
    <property type="entry name" value="CORA FAMILY METAL ION TRANSPORTER (EUROFUNG)"/>
    <property type="match status" value="1"/>
</dbReference>
<dbReference type="Pfam" id="PF01544">
    <property type="entry name" value="CorA"/>
    <property type="match status" value="1"/>
</dbReference>
<dbReference type="KEGG" id="slp:Slip_1373"/>
<evidence type="ECO:0000256" key="5">
    <source>
        <dbReference type="ARBA" id="ARBA00022692"/>
    </source>
</evidence>
<dbReference type="SUPFAM" id="SSF143865">
    <property type="entry name" value="CorA soluble domain-like"/>
    <property type="match status" value="1"/>
</dbReference>
<evidence type="ECO:0000256" key="3">
    <source>
        <dbReference type="ARBA" id="ARBA00022448"/>
    </source>
</evidence>
<evidence type="ECO:0000256" key="7">
    <source>
        <dbReference type="ARBA" id="ARBA00023136"/>
    </source>
</evidence>
<dbReference type="STRING" id="643648.Slip_1373"/>
<sequence>MIKTYFYNHAENAMYHDVDLADKDALLSSPCNLLWIDIYDCTEEELKYVGQVFNFHPLAIEDCLQENPRAKIDRYDDYSFFVFHALRYYEEASDDEEEIASIELDVFLGPNYIVTIHPVALWAVGKVARVSRYSAEFMNRGPDYLLYSIIDNIVDDYFPIIERLADRIDELEDDIFTSAHHEINEEMLALRRTILLMRKVLLPQRRLFANMHGRYPFIIREENKPYYLDVIDHLDRILDSVDTFRDLVTSSMEIYYSIVNTRTNEVMRVLTIVSTIMIPLTFITGLYGMNVHIPLQDNPMYFWHILGGMGLLAGFMLFIFRRNRWI</sequence>
<dbReference type="AlphaFoldDB" id="D7CN51"/>
<reference evidence="9 10" key="2">
    <citation type="journal article" date="2010" name="Stand. Genomic Sci.">
        <title>Complete genome sequence of Syntrophothermus lipocalidus type strain (TGB-C1).</title>
        <authorList>
            <person name="Djao O.D."/>
            <person name="Zhang X."/>
            <person name="Lucas S."/>
            <person name="Lapidus A."/>
            <person name="Del Rio T.G."/>
            <person name="Nolan M."/>
            <person name="Tice H."/>
            <person name="Cheng J.F."/>
            <person name="Han C."/>
            <person name="Tapia R."/>
            <person name="Goodwin L."/>
            <person name="Pitluck S."/>
            <person name="Liolios K."/>
            <person name="Ivanova N."/>
            <person name="Mavromatis K."/>
            <person name="Mikhailova N."/>
            <person name="Ovchinnikova G."/>
            <person name="Pati A."/>
            <person name="Brambilla E."/>
            <person name="Chen A."/>
            <person name="Palaniappan K."/>
            <person name="Land M."/>
            <person name="Hauser L."/>
            <person name="Chang Y.J."/>
            <person name="Jeffries C.D."/>
            <person name="Rohde M."/>
            <person name="Sikorski J."/>
            <person name="Spring S."/>
            <person name="Goker M."/>
            <person name="Detter J.C."/>
            <person name="Woyke T."/>
            <person name="Bristow J."/>
            <person name="Eisen J.A."/>
            <person name="Markowitz V."/>
            <person name="Hugenholtz P."/>
            <person name="Kyrpides N.C."/>
            <person name="Klenk H.P."/>
        </authorList>
    </citation>
    <scope>NUCLEOTIDE SEQUENCE [LARGE SCALE GENOMIC DNA]</scope>
    <source>
        <strain evidence="10">DSM 12680 / TGB-C1</strain>
    </source>
</reference>
<dbReference type="OrthoDB" id="9803416at2"/>
<dbReference type="NCBIfam" id="TIGR00383">
    <property type="entry name" value="corA"/>
    <property type="match status" value="1"/>
</dbReference>
<keyword evidence="8" id="KW-0460">Magnesium</keyword>
<evidence type="ECO:0000313" key="10">
    <source>
        <dbReference type="Proteomes" id="UP000000378"/>
    </source>
</evidence>